<dbReference type="Pfam" id="PF00784">
    <property type="entry name" value="MyTH4"/>
    <property type="match status" value="1"/>
</dbReference>
<dbReference type="InterPro" id="IPR000857">
    <property type="entry name" value="MyTH4_dom"/>
</dbReference>
<keyword evidence="4" id="KW-0963">Cytoplasm</keyword>
<evidence type="ECO:0000256" key="7">
    <source>
        <dbReference type="PROSITE-ProRule" id="PRU00192"/>
    </source>
</evidence>
<proteinExistence type="inferred from homology"/>
<evidence type="ECO:0000256" key="2">
    <source>
        <dbReference type="ARBA" id="ARBA00008314"/>
    </source>
</evidence>
<evidence type="ECO:0000256" key="5">
    <source>
        <dbReference type="ARBA" id="ARBA00022737"/>
    </source>
</evidence>
<evidence type="ECO:0000256" key="6">
    <source>
        <dbReference type="ARBA" id="ARBA00023203"/>
    </source>
</evidence>
<dbReference type="GeneTree" id="ENSGT00940000157247"/>
<dbReference type="InterPro" id="IPR001452">
    <property type="entry name" value="SH3_domain"/>
</dbReference>
<dbReference type="SUPFAM" id="SSF50729">
    <property type="entry name" value="PH domain-like"/>
    <property type="match status" value="1"/>
</dbReference>
<dbReference type="InterPro" id="IPR041793">
    <property type="entry name" value="MyoVII_FERM_C1"/>
</dbReference>
<dbReference type="GO" id="GO:0005524">
    <property type="term" value="F:ATP binding"/>
    <property type="evidence" value="ECO:0007669"/>
    <property type="project" value="UniProtKB-KW"/>
</dbReference>
<evidence type="ECO:0000256" key="3">
    <source>
        <dbReference type="ARBA" id="ARBA00022443"/>
    </source>
</evidence>
<feature type="region of interest" description="Disordered" evidence="8">
    <location>
        <begin position="876"/>
        <end position="908"/>
    </location>
</feature>
<dbReference type="Gene3D" id="2.30.30.40">
    <property type="entry name" value="SH3 Domains"/>
    <property type="match status" value="1"/>
</dbReference>
<dbReference type="PROSITE" id="PS51016">
    <property type="entry name" value="MYTH4"/>
    <property type="match status" value="2"/>
</dbReference>
<dbReference type="CDD" id="cd14473">
    <property type="entry name" value="FERM_B-lobe"/>
    <property type="match status" value="2"/>
</dbReference>
<evidence type="ECO:0000256" key="4">
    <source>
        <dbReference type="ARBA" id="ARBA00022490"/>
    </source>
</evidence>
<evidence type="ECO:0000256" key="8">
    <source>
        <dbReference type="SAM" id="MobiDB-lite"/>
    </source>
</evidence>
<dbReference type="PROSITE" id="PS50002">
    <property type="entry name" value="SH3"/>
    <property type="match status" value="1"/>
</dbReference>
<dbReference type="GO" id="GO:0003779">
    <property type="term" value="F:actin binding"/>
    <property type="evidence" value="ECO:0007669"/>
    <property type="project" value="UniProtKB-KW"/>
</dbReference>
<protein>
    <submittedName>
        <fullName evidence="12">Uncharacterized protein</fullName>
    </submittedName>
</protein>
<feature type="domain" description="FERM" evidence="10">
    <location>
        <begin position="589"/>
        <end position="908"/>
    </location>
</feature>
<reference evidence="12" key="3">
    <citation type="submission" date="2025-09" db="UniProtKB">
        <authorList>
            <consortium name="Ensembl"/>
        </authorList>
    </citation>
    <scope>IDENTIFICATION</scope>
</reference>
<dbReference type="InterPro" id="IPR036028">
    <property type="entry name" value="SH3-like_dom_sf"/>
</dbReference>
<dbReference type="GO" id="GO:0005856">
    <property type="term" value="C:cytoskeleton"/>
    <property type="evidence" value="ECO:0007669"/>
    <property type="project" value="InterPro"/>
</dbReference>
<feature type="domain" description="MyTH4" evidence="11">
    <location>
        <begin position="434"/>
        <end position="583"/>
    </location>
</feature>
<dbReference type="Gene3D" id="1.20.80.10">
    <property type="match status" value="2"/>
</dbReference>
<sequence length="908" mass="102422">IKYLQSFIRRGPSEYSSSCAERLQRTLANGERKEAPCWIELLAVKNKEPISVAVGLMDGRTLNLLVDSAITSAELCDKIAQEINLQDTFGFSLYIAIYDKIWSLGSSRKHVLDAISQCEQEERRQGKEEQHAPWKLCFCKELFAPWHDCTADPMSTELIYKQVIHSLKRGEYQSVKEDDYVQLAAKHYYIQYGSESNLQTAFIWSFISSGSVGAKSPWPADTVKADVVRYARLTWPIYFSKFFQASKISGIFIPVLISLISLNHTRMPSFLLTGLHLYSFISQPMSIYTCSEGRTGQVVCVSTHKEEYKLKAVDASSMAELIDMFLTGLKERSVYAVALQDTNRQDDAILSCRKGDLICLIKDGEYSPAGGWIKGRNDRTGQSGAISTDAIMVLATMSRPTDEILVVDQPQLIQEAGKVAGRQGKGAREKLWARSKEPLKNPLLKSLQNNSELSQLACLSFSDILPYMGDYPVKNMRSPIELTDQIFGPALQHTALRDEIYCQIMKQMTSNNNGLSLERGWQLMWLCCGLFPPSQALLRHTQRFLESRAREPLSAACLQRLKGMLSIDARKMPPHQVEVDAIQQNSSQIFHKIHFPNEKTEIFEVTTTTRIRDLCRNIANNLALSSADGYSLFAKTTNKVPQYFFDNLKQLTDAPKKGKRAKEGAASIVPYLVLFMRKLWFNVTPGKDLTADLTFHFPQELPKYLRGYHTVSKEELIDLAGLLFRVKVDTDRSQFVMIPKMLKDLVPADQQKMMSSEDWKKHIINAYNKQAGITVDEAKVYFLKSVSQWPTFGCAFFEVKQTSERSYPSIIMIAISKQGVTLSDPKTKEVLVMYPFSKITNWSSGSTYFHMDIGSLVKGNTLLCETSLVSVTPTHTYQDKGTAKQQRAPVSESSMNEGEWSSTAKNAK</sequence>
<dbReference type="AlphaFoldDB" id="A0AAR2KCB8"/>
<dbReference type="SUPFAM" id="SSF54236">
    <property type="entry name" value="Ubiquitin-like"/>
    <property type="match status" value="2"/>
</dbReference>
<dbReference type="InterPro" id="IPR011993">
    <property type="entry name" value="PH-like_dom_sf"/>
</dbReference>
<dbReference type="InterPro" id="IPR014352">
    <property type="entry name" value="FERM/acyl-CoA-bd_prot_sf"/>
</dbReference>
<dbReference type="PROSITE" id="PS50057">
    <property type="entry name" value="FERM_3"/>
    <property type="match status" value="1"/>
</dbReference>
<keyword evidence="6" id="KW-0009">Actin-binding</keyword>
<comment type="subcellular location">
    <subcellularLocation>
        <location evidence="1">Cytoplasm</location>
    </subcellularLocation>
</comment>
<dbReference type="CDD" id="cd17092">
    <property type="entry name" value="FERM1_F1_Myosin-VII"/>
    <property type="match status" value="1"/>
</dbReference>
<dbReference type="SMART" id="SM00139">
    <property type="entry name" value="MyTH4"/>
    <property type="match status" value="1"/>
</dbReference>
<dbReference type="InterPro" id="IPR051567">
    <property type="entry name" value="Unconventional_Myosin_ATPase"/>
</dbReference>
<dbReference type="Pfam" id="PF21989">
    <property type="entry name" value="RA_2"/>
    <property type="match status" value="1"/>
</dbReference>
<feature type="domain" description="MyTH4" evidence="11">
    <location>
        <begin position="1"/>
        <end position="45"/>
    </location>
</feature>
<keyword evidence="13" id="KW-1185">Reference proteome</keyword>
<dbReference type="GO" id="GO:0005737">
    <property type="term" value="C:cytoplasm"/>
    <property type="evidence" value="ECO:0007669"/>
    <property type="project" value="UniProtKB-SubCell"/>
</dbReference>
<dbReference type="Gene3D" id="1.25.40.530">
    <property type="entry name" value="MyTH4 domain"/>
    <property type="match status" value="2"/>
</dbReference>
<evidence type="ECO:0000313" key="13">
    <source>
        <dbReference type="Proteomes" id="UP001501920"/>
    </source>
</evidence>
<dbReference type="Proteomes" id="UP001501920">
    <property type="component" value="Chromosome 17"/>
</dbReference>
<dbReference type="Pfam" id="PF21998">
    <property type="entry name" value="FERM_C1_MyoVII"/>
    <property type="match status" value="1"/>
</dbReference>
<evidence type="ECO:0000259" key="11">
    <source>
        <dbReference type="PROSITE" id="PS51016"/>
    </source>
</evidence>
<dbReference type="InterPro" id="IPR038185">
    <property type="entry name" value="MyTH4_dom_sf"/>
</dbReference>
<dbReference type="Pfam" id="PF00373">
    <property type="entry name" value="FERM_M"/>
    <property type="match status" value="1"/>
</dbReference>
<reference evidence="12" key="2">
    <citation type="submission" date="2025-08" db="UniProtKB">
        <authorList>
            <consortium name="Ensembl"/>
        </authorList>
    </citation>
    <scope>IDENTIFICATION</scope>
</reference>
<dbReference type="InterPro" id="IPR035963">
    <property type="entry name" value="FERM_2"/>
</dbReference>
<dbReference type="Gene3D" id="2.30.29.30">
    <property type="entry name" value="Pleckstrin-homology domain (PH domain)/Phosphotyrosine-binding domain (PTB)"/>
    <property type="match status" value="2"/>
</dbReference>
<keyword evidence="5" id="KW-0677">Repeat</keyword>
<feature type="domain" description="SH3" evidence="9">
    <location>
        <begin position="331"/>
        <end position="396"/>
    </location>
</feature>
<keyword evidence="3 7" id="KW-0728">SH3 domain</keyword>
<evidence type="ECO:0000259" key="10">
    <source>
        <dbReference type="PROSITE" id="PS50057"/>
    </source>
</evidence>
<comment type="similarity">
    <text evidence="2">Belongs to the TRAFAC class myosin-kinesin ATPase superfamily. Myosin family.</text>
</comment>
<name>A0AAR2KCB8_PYGNA</name>
<dbReference type="Ensembl" id="ENSPNAT00000054717.1">
    <property type="protein sequence ID" value="ENSPNAP00000059741.1"/>
    <property type="gene ID" value="ENSPNAG00000010067.2"/>
</dbReference>
<dbReference type="SMART" id="SM00295">
    <property type="entry name" value="B41"/>
    <property type="match status" value="2"/>
</dbReference>
<evidence type="ECO:0000259" key="9">
    <source>
        <dbReference type="PROSITE" id="PS50002"/>
    </source>
</evidence>
<feature type="compositionally biased region" description="Polar residues" evidence="8">
    <location>
        <begin position="891"/>
        <end position="908"/>
    </location>
</feature>
<dbReference type="PANTHER" id="PTHR22692:SF24">
    <property type="entry name" value="MYOSIN VIIB"/>
    <property type="match status" value="1"/>
</dbReference>
<dbReference type="InterPro" id="IPR000299">
    <property type="entry name" value="FERM_domain"/>
</dbReference>
<dbReference type="Gene3D" id="3.10.20.90">
    <property type="entry name" value="Phosphatidylinositol 3-kinase Catalytic Subunit, Chain A, domain 1"/>
    <property type="match status" value="2"/>
</dbReference>
<organism evidence="12 13">
    <name type="scientific">Pygocentrus nattereri</name>
    <name type="common">Red-bellied piranha</name>
    <dbReference type="NCBI Taxonomy" id="42514"/>
    <lineage>
        <taxon>Eukaryota</taxon>
        <taxon>Metazoa</taxon>
        <taxon>Chordata</taxon>
        <taxon>Craniata</taxon>
        <taxon>Vertebrata</taxon>
        <taxon>Euteleostomi</taxon>
        <taxon>Actinopterygii</taxon>
        <taxon>Neopterygii</taxon>
        <taxon>Teleostei</taxon>
        <taxon>Ostariophysi</taxon>
        <taxon>Characiformes</taxon>
        <taxon>Characoidei</taxon>
        <taxon>Pygocentrus</taxon>
    </lineage>
</organism>
<dbReference type="InterPro" id="IPR019749">
    <property type="entry name" value="Band_41_domain"/>
</dbReference>
<dbReference type="InterPro" id="IPR019748">
    <property type="entry name" value="FERM_central"/>
</dbReference>
<dbReference type="SUPFAM" id="SSF50044">
    <property type="entry name" value="SH3-domain"/>
    <property type="match status" value="1"/>
</dbReference>
<dbReference type="SUPFAM" id="SSF47031">
    <property type="entry name" value="Second domain of FERM"/>
    <property type="match status" value="2"/>
</dbReference>
<dbReference type="PANTHER" id="PTHR22692">
    <property type="entry name" value="MYOSIN VII, XV"/>
    <property type="match status" value="1"/>
</dbReference>
<evidence type="ECO:0000313" key="12">
    <source>
        <dbReference type="Ensembl" id="ENSPNAP00000059741.1"/>
    </source>
</evidence>
<dbReference type="InterPro" id="IPR029071">
    <property type="entry name" value="Ubiquitin-like_domsf"/>
</dbReference>
<accession>A0AAR2KCB8</accession>
<dbReference type="CDD" id="cd13199">
    <property type="entry name" value="FERM_C2_MyoVII"/>
    <property type="match status" value="1"/>
</dbReference>
<dbReference type="CDD" id="cd17093">
    <property type="entry name" value="FERM2_F1_Myosin-VII"/>
    <property type="match status" value="1"/>
</dbReference>
<dbReference type="InterPro" id="IPR041794">
    <property type="entry name" value="MyoVII_FERM_C2"/>
</dbReference>
<evidence type="ECO:0000256" key="1">
    <source>
        <dbReference type="ARBA" id="ARBA00004496"/>
    </source>
</evidence>
<reference evidence="12 13" key="1">
    <citation type="submission" date="2020-10" db="EMBL/GenBank/DDBJ databases">
        <title>Pygocentrus nattereri (red-bellied piranha) genome, fPygNat1, primary haplotype.</title>
        <authorList>
            <person name="Myers G."/>
            <person name="Meyer A."/>
            <person name="Karagic N."/>
            <person name="Pippel M."/>
            <person name="Winkler S."/>
            <person name="Tracey A."/>
            <person name="Wood J."/>
            <person name="Formenti G."/>
            <person name="Howe K."/>
            <person name="Fedrigo O."/>
            <person name="Jarvis E.D."/>
        </authorList>
    </citation>
    <scope>NUCLEOTIDE SEQUENCE [LARGE SCALE GENOMIC DNA]</scope>
</reference>